<accession>A0ACB7GSB7</accession>
<name>A0ACB7GSB7_MANES</name>
<comment type="caution">
    <text evidence="1">The sequence shown here is derived from an EMBL/GenBank/DDBJ whole genome shotgun (WGS) entry which is preliminary data.</text>
</comment>
<reference evidence="2" key="1">
    <citation type="journal article" date="2016" name="Nat. Biotechnol.">
        <title>Sequencing wild and cultivated cassava and related species reveals extensive interspecific hybridization and genetic diversity.</title>
        <authorList>
            <person name="Bredeson J.V."/>
            <person name="Lyons J.B."/>
            <person name="Prochnik S.E."/>
            <person name="Wu G.A."/>
            <person name="Ha C.M."/>
            <person name="Edsinger-Gonzales E."/>
            <person name="Grimwood J."/>
            <person name="Schmutz J."/>
            <person name="Rabbi I.Y."/>
            <person name="Egesi C."/>
            <person name="Nauluvula P."/>
            <person name="Lebot V."/>
            <person name="Ndunguru J."/>
            <person name="Mkamilo G."/>
            <person name="Bart R.S."/>
            <person name="Setter T.L."/>
            <person name="Gleadow R.M."/>
            <person name="Kulakow P."/>
            <person name="Ferguson M.E."/>
            <person name="Rounsley S."/>
            <person name="Rokhsar D.S."/>
        </authorList>
    </citation>
    <scope>NUCLEOTIDE SEQUENCE [LARGE SCALE GENOMIC DNA]</scope>
    <source>
        <strain evidence="2">cv. AM560-2</strain>
    </source>
</reference>
<gene>
    <name evidence="1" type="ORF">MANES_12G004650v8</name>
</gene>
<evidence type="ECO:0000313" key="2">
    <source>
        <dbReference type="Proteomes" id="UP000091857"/>
    </source>
</evidence>
<dbReference type="EMBL" id="CM004398">
    <property type="protein sequence ID" value="KAG8641576.1"/>
    <property type="molecule type" value="Genomic_DNA"/>
</dbReference>
<evidence type="ECO:0000313" key="1">
    <source>
        <dbReference type="EMBL" id="KAG8641576.1"/>
    </source>
</evidence>
<sequence>MPVHRLTTSAICSGLTVSVSIKLSSVLPSSRAMAASTSSNAPYRKSATPAKSYLLSASCTANCISSFFCLRRPISSILSFSFLYSILRG</sequence>
<protein>
    <submittedName>
        <fullName evidence="1">Uncharacterized protein</fullName>
    </submittedName>
</protein>
<organism evidence="1 2">
    <name type="scientific">Manihot esculenta</name>
    <name type="common">Cassava</name>
    <name type="synonym">Jatropha manihot</name>
    <dbReference type="NCBI Taxonomy" id="3983"/>
    <lineage>
        <taxon>Eukaryota</taxon>
        <taxon>Viridiplantae</taxon>
        <taxon>Streptophyta</taxon>
        <taxon>Embryophyta</taxon>
        <taxon>Tracheophyta</taxon>
        <taxon>Spermatophyta</taxon>
        <taxon>Magnoliopsida</taxon>
        <taxon>eudicotyledons</taxon>
        <taxon>Gunneridae</taxon>
        <taxon>Pentapetalae</taxon>
        <taxon>rosids</taxon>
        <taxon>fabids</taxon>
        <taxon>Malpighiales</taxon>
        <taxon>Euphorbiaceae</taxon>
        <taxon>Crotonoideae</taxon>
        <taxon>Manihoteae</taxon>
        <taxon>Manihot</taxon>
    </lineage>
</organism>
<keyword evidence="2" id="KW-1185">Reference proteome</keyword>
<proteinExistence type="predicted"/>
<dbReference type="Proteomes" id="UP000091857">
    <property type="component" value="Chromosome 12"/>
</dbReference>